<dbReference type="GO" id="GO:0005871">
    <property type="term" value="C:kinesin complex"/>
    <property type="evidence" value="ECO:0007669"/>
    <property type="project" value="TreeGrafter"/>
</dbReference>
<evidence type="ECO:0000256" key="5">
    <source>
        <dbReference type="ARBA" id="ARBA00023054"/>
    </source>
</evidence>
<dbReference type="GO" id="GO:0007020">
    <property type="term" value="P:microtubule nucleation"/>
    <property type="evidence" value="ECO:0007669"/>
    <property type="project" value="TreeGrafter"/>
</dbReference>
<feature type="compositionally biased region" description="Low complexity" evidence="7">
    <location>
        <begin position="17"/>
        <end position="28"/>
    </location>
</feature>
<evidence type="ECO:0000256" key="2">
    <source>
        <dbReference type="ARBA" id="ARBA00007429"/>
    </source>
</evidence>
<evidence type="ECO:0000259" key="8">
    <source>
        <dbReference type="Pfam" id="PF04880"/>
    </source>
</evidence>
<comment type="similarity">
    <text evidence="2">Belongs to the nudE family.</text>
</comment>
<evidence type="ECO:0000256" key="1">
    <source>
        <dbReference type="ARBA" id="ARBA00004245"/>
    </source>
</evidence>
<feature type="region of interest" description="Disordered" evidence="7">
    <location>
        <begin position="694"/>
        <end position="787"/>
    </location>
</feature>
<dbReference type="GO" id="GO:0000776">
    <property type="term" value="C:kinetochore"/>
    <property type="evidence" value="ECO:0007669"/>
    <property type="project" value="TreeGrafter"/>
</dbReference>
<dbReference type="Pfam" id="PF04880">
    <property type="entry name" value="NUDE_C"/>
    <property type="match status" value="1"/>
</dbReference>
<dbReference type="PANTHER" id="PTHR10921">
    <property type="entry name" value="NUCLEAR DISTRIBUTION PROTEIN NUDE HOMOLOG 1"/>
    <property type="match status" value="1"/>
</dbReference>
<dbReference type="GO" id="GO:0051642">
    <property type="term" value="P:centrosome localization"/>
    <property type="evidence" value="ECO:0007669"/>
    <property type="project" value="TreeGrafter"/>
</dbReference>
<evidence type="ECO:0000256" key="6">
    <source>
        <dbReference type="ARBA" id="ARBA00023212"/>
    </source>
</evidence>
<protein>
    <recommendedName>
        <fullName evidence="8">NUDE domain-containing protein</fullName>
    </recommendedName>
</protein>
<evidence type="ECO:0000256" key="3">
    <source>
        <dbReference type="ARBA" id="ARBA00022490"/>
    </source>
</evidence>
<feature type="compositionally biased region" description="Basic and acidic residues" evidence="7">
    <location>
        <begin position="488"/>
        <end position="497"/>
    </location>
</feature>
<keyword evidence="5" id="KW-0175">Coiled coil</keyword>
<dbReference type="Gene3D" id="6.10.250.1080">
    <property type="match status" value="1"/>
</dbReference>
<feature type="region of interest" description="Disordered" evidence="7">
    <location>
        <begin position="309"/>
        <end position="356"/>
    </location>
</feature>
<comment type="caution">
    <text evidence="9">The sequence shown here is derived from an EMBL/GenBank/DDBJ whole genome shotgun (WGS) entry which is preliminary data.</text>
</comment>
<feature type="region of interest" description="Disordered" evidence="7">
    <location>
        <begin position="1"/>
        <end position="34"/>
    </location>
</feature>
<dbReference type="GO" id="GO:0008017">
    <property type="term" value="F:microtubule binding"/>
    <property type="evidence" value="ECO:0007669"/>
    <property type="project" value="InterPro"/>
</dbReference>
<sequence length="787" mass="85327">MATAVLSPVSALHDKSTLSPPSTPSSRPNDNVDWEAKYHEVSDLLQETRAELDEFQTSSKELEEELERELESTERQMTDLRNRVERVERERDDCKSKLSNLQGTHNTTVNSLQRELDALRQQHSLIKVQLRELEVGNDDLERSEREVSSSLADLEGRYARALEEKIILEHELQDRVALEEDMQRLKDELREATEESTILKQQNTRLSEQSTTADEQNRSLSEEISRLKEELAQTQHLLEIAKTQPSFPSAPTTATSSAKSVSSHDSRPPTPSNASRDSSDLQLEDLVVRSPEKANATPRARVGVLASPSKRAMSVTRRPTTGIATPTTLRTPNAQSTLPSRNGLNSAFTSNGTPELLRRSTTAPTMVSPVPTRLPTARNSPALVAPRSRVPNGVNGAPATGGLLPKRGTAVQMVGEMRARVRTLEQKINRVPLPRIRNPSARLRPTDVSKENETNSVKEKEKPDWKGRRSLDPAPQDSPGWVIVTDGLGKKGADRDCPSPSPAPRPPLAECASFSSQQSGPTHRPSFSSDHSRRSGHESPPPSAFRAVSESHNEIPASGRATPASATGSTRVVSRTRVSLSGRTTPNFGVNPTSIFGMSIRRPQSRSSSRNPLSSSVNGSLDGPSSIPMPLSAAPSLARIPASPLPARASENRNNFFARPTTPVGLAMLPVPALGDRSPSKSENFNVRRSTRTLSMHPSGHAGRGSAANPHLPGLSGTRNVSSPPRKVPPSPRKVSSPPRGGANLGASRIGRPGSFGLSGRQAGKDDKKEGPSGRFRSGSVGWNRER</sequence>
<dbReference type="EMBL" id="CAJMXA010001533">
    <property type="protein sequence ID" value="CAE6462488.1"/>
    <property type="molecule type" value="Genomic_DNA"/>
</dbReference>
<feature type="region of interest" description="Disordered" evidence="7">
    <location>
        <begin position="384"/>
        <end position="405"/>
    </location>
</feature>
<feature type="compositionally biased region" description="Polar residues" evidence="7">
    <location>
        <begin position="513"/>
        <end position="529"/>
    </location>
</feature>
<feature type="compositionally biased region" description="Basic and acidic residues" evidence="7">
    <location>
        <begin position="444"/>
        <end position="471"/>
    </location>
</feature>
<dbReference type="Proteomes" id="UP000663853">
    <property type="component" value="Unassembled WGS sequence"/>
</dbReference>
<keyword evidence="3" id="KW-0963">Cytoplasm</keyword>
<dbReference type="GO" id="GO:0005874">
    <property type="term" value="C:microtubule"/>
    <property type="evidence" value="ECO:0007669"/>
    <property type="project" value="UniProtKB-KW"/>
</dbReference>
<dbReference type="GO" id="GO:0000132">
    <property type="term" value="P:establishment of mitotic spindle orientation"/>
    <property type="evidence" value="ECO:0007669"/>
    <property type="project" value="TreeGrafter"/>
</dbReference>
<dbReference type="GO" id="GO:0007059">
    <property type="term" value="P:chromosome segregation"/>
    <property type="evidence" value="ECO:0007669"/>
    <property type="project" value="TreeGrafter"/>
</dbReference>
<gene>
    <name evidence="9" type="ORF">RDB_LOCUS63665</name>
</gene>
<feature type="compositionally biased region" description="Basic and acidic residues" evidence="7">
    <location>
        <begin position="763"/>
        <end position="772"/>
    </location>
</feature>
<dbReference type="InterPro" id="IPR006964">
    <property type="entry name" value="NUDE_dom"/>
</dbReference>
<reference evidence="9" key="1">
    <citation type="submission" date="2021-01" db="EMBL/GenBank/DDBJ databases">
        <authorList>
            <person name="Kaushik A."/>
        </authorList>
    </citation>
    <scope>NUCLEOTIDE SEQUENCE</scope>
    <source>
        <strain evidence="9">AG6-10EEA</strain>
    </source>
</reference>
<evidence type="ECO:0000256" key="7">
    <source>
        <dbReference type="SAM" id="MobiDB-lite"/>
    </source>
</evidence>
<dbReference type="PANTHER" id="PTHR10921:SF1">
    <property type="entry name" value="NUCLEAR DISTRIBUTION PROTEIN NUDE HOMOLOG"/>
    <property type="match status" value="1"/>
</dbReference>
<feature type="domain" description="NUDE" evidence="8">
    <location>
        <begin position="150"/>
        <end position="318"/>
    </location>
</feature>
<feature type="region of interest" description="Disordered" evidence="7">
    <location>
        <begin position="241"/>
        <end position="281"/>
    </location>
</feature>
<feature type="region of interest" description="Disordered" evidence="7">
    <location>
        <begin position="192"/>
        <end position="222"/>
    </location>
</feature>
<keyword evidence="6" id="KW-0206">Cytoskeleton</keyword>
<feature type="compositionally biased region" description="Polar residues" evidence="7">
    <location>
        <begin position="317"/>
        <end position="356"/>
    </location>
</feature>
<feature type="region of interest" description="Disordered" evidence="7">
    <location>
        <begin position="432"/>
        <end position="632"/>
    </location>
</feature>
<keyword evidence="4" id="KW-0493">Microtubule</keyword>
<accession>A0A8H3GRM4</accession>
<comment type="subcellular location">
    <subcellularLocation>
        <location evidence="1">Cytoplasm</location>
        <location evidence="1">Cytoskeleton</location>
    </subcellularLocation>
</comment>
<feature type="compositionally biased region" description="Polar residues" evidence="7">
    <location>
        <begin position="564"/>
        <end position="596"/>
    </location>
</feature>
<proteinExistence type="inferred from homology"/>
<organism evidence="9 10">
    <name type="scientific">Rhizoctonia solani</name>
    <dbReference type="NCBI Taxonomy" id="456999"/>
    <lineage>
        <taxon>Eukaryota</taxon>
        <taxon>Fungi</taxon>
        <taxon>Dikarya</taxon>
        <taxon>Basidiomycota</taxon>
        <taxon>Agaricomycotina</taxon>
        <taxon>Agaricomycetes</taxon>
        <taxon>Cantharellales</taxon>
        <taxon>Ceratobasidiaceae</taxon>
        <taxon>Rhizoctonia</taxon>
    </lineage>
</organism>
<evidence type="ECO:0000256" key="4">
    <source>
        <dbReference type="ARBA" id="ARBA00022701"/>
    </source>
</evidence>
<dbReference type="InterPro" id="IPR033494">
    <property type="entry name" value="NUDE"/>
</dbReference>
<dbReference type="AlphaFoldDB" id="A0A8H3GRM4"/>
<feature type="compositionally biased region" description="Polar residues" evidence="7">
    <location>
        <begin position="195"/>
        <end position="214"/>
    </location>
</feature>
<feature type="compositionally biased region" description="Low complexity" evidence="7">
    <location>
        <begin position="245"/>
        <end position="261"/>
    </location>
</feature>
<evidence type="ECO:0000313" key="10">
    <source>
        <dbReference type="Proteomes" id="UP000663853"/>
    </source>
</evidence>
<dbReference type="GO" id="GO:0047496">
    <property type="term" value="P:vesicle transport along microtubule"/>
    <property type="evidence" value="ECO:0007669"/>
    <property type="project" value="TreeGrafter"/>
</dbReference>
<name>A0A8H3GRM4_9AGAM</name>
<feature type="region of interest" description="Disordered" evidence="7">
    <location>
        <begin position="54"/>
        <end position="75"/>
    </location>
</feature>
<evidence type="ECO:0000313" key="9">
    <source>
        <dbReference type="EMBL" id="CAE6462488.1"/>
    </source>
</evidence>
<feature type="compositionally biased region" description="Low complexity" evidence="7">
    <location>
        <begin position="599"/>
        <end position="620"/>
    </location>
</feature>